<keyword evidence="1" id="KW-0732">Signal</keyword>
<evidence type="ECO:0008006" key="4">
    <source>
        <dbReference type="Google" id="ProtNLM"/>
    </source>
</evidence>
<keyword evidence="3" id="KW-1185">Reference proteome</keyword>
<organism evidence="2 3">
    <name type="scientific">Tigriopus californicus</name>
    <name type="common">Marine copepod</name>
    <dbReference type="NCBI Taxonomy" id="6832"/>
    <lineage>
        <taxon>Eukaryota</taxon>
        <taxon>Metazoa</taxon>
        <taxon>Ecdysozoa</taxon>
        <taxon>Arthropoda</taxon>
        <taxon>Crustacea</taxon>
        <taxon>Multicrustacea</taxon>
        <taxon>Hexanauplia</taxon>
        <taxon>Copepoda</taxon>
        <taxon>Harpacticoida</taxon>
        <taxon>Harpacticidae</taxon>
        <taxon>Tigriopus</taxon>
    </lineage>
</organism>
<feature type="signal peptide" evidence="1">
    <location>
        <begin position="1"/>
        <end position="17"/>
    </location>
</feature>
<evidence type="ECO:0000313" key="3">
    <source>
        <dbReference type="Proteomes" id="UP000318571"/>
    </source>
</evidence>
<gene>
    <name evidence="2" type="ORF">TCAL_06206</name>
</gene>
<proteinExistence type="predicted"/>
<evidence type="ECO:0000256" key="1">
    <source>
        <dbReference type="SAM" id="SignalP"/>
    </source>
</evidence>
<dbReference type="AlphaFoldDB" id="A0A553NTF9"/>
<name>A0A553NTF9_TIGCA</name>
<dbReference type="OrthoDB" id="10559845at2759"/>
<evidence type="ECO:0000313" key="2">
    <source>
        <dbReference type="EMBL" id="TRY68709.1"/>
    </source>
</evidence>
<dbReference type="Proteomes" id="UP000318571">
    <property type="component" value="Chromosome 1"/>
</dbReference>
<feature type="chain" id="PRO_5022020096" description="Cuticle protein" evidence="1">
    <location>
        <begin position="18"/>
        <end position="230"/>
    </location>
</feature>
<reference evidence="2 3" key="1">
    <citation type="journal article" date="2018" name="Nat. Ecol. Evol.">
        <title>Genomic signatures of mitonuclear coevolution across populations of Tigriopus californicus.</title>
        <authorList>
            <person name="Barreto F.S."/>
            <person name="Watson E.T."/>
            <person name="Lima T.G."/>
            <person name="Willett C.S."/>
            <person name="Edmands S."/>
            <person name="Li W."/>
            <person name="Burton R.S."/>
        </authorList>
    </citation>
    <scope>NUCLEOTIDE SEQUENCE [LARGE SCALE GENOMIC DNA]</scope>
    <source>
        <strain evidence="2 3">San Diego</strain>
    </source>
</reference>
<dbReference type="EMBL" id="VCGU01000010">
    <property type="protein sequence ID" value="TRY68709.1"/>
    <property type="molecule type" value="Genomic_DNA"/>
</dbReference>
<accession>A0A553NTF9</accession>
<sequence>MNPMIVLSTVFAASAYAAPTYNQAGLVAHPAAVPVSVPAPYKTSEVRGAPVTTIHQGAPVVSKQVHLGESTYVSGYSAEIIKPPTPVLPIAVPTALKGTTQVNAPLVKSITETHVVNEPAPYETRVEVPYDAPVIREQIKEVPVPYHVAKPYAVHVPTPVRGEPIVNVQQTAPVVQRHHTNLVAQPAVAYAGHAYQGAYAQGYAGAGLVNLNQGAYALAYGGEPIAAKTH</sequence>
<protein>
    <recommendedName>
        <fullName evidence="4">Cuticle protein</fullName>
    </recommendedName>
</protein>
<comment type="caution">
    <text evidence="2">The sequence shown here is derived from an EMBL/GenBank/DDBJ whole genome shotgun (WGS) entry which is preliminary data.</text>
</comment>